<gene>
    <name evidence="1" type="ORF">UFOVP654_4</name>
</gene>
<evidence type="ECO:0000313" key="1">
    <source>
        <dbReference type="EMBL" id="CAB4154446.1"/>
    </source>
</evidence>
<reference evidence="1" key="1">
    <citation type="submission" date="2020-04" db="EMBL/GenBank/DDBJ databases">
        <authorList>
            <person name="Chiriac C."/>
            <person name="Salcher M."/>
            <person name="Ghai R."/>
            <person name="Kavagutti S V."/>
        </authorList>
    </citation>
    <scope>NUCLEOTIDE SEQUENCE</scope>
</reference>
<dbReference type="EMBL" id="LR796614">
    <property type="protein sequence ID" value="CAB4154446.1"/>
    <property type="molecule type" value="Genomic_DNA"/>
</dbReference>
<accession>A0A6J5N8U8</accession>
<proteinExistence type="predicted"/>
<sequence>MTKKELQELAALTASGKTPAMKVLSDMTPEEYSLYRFYQSRNDDWAKPYGGTVPHYPSERHIEKNLAPEKNITRMSLETLAQANQIARKNDLMSPKLADNMLPTMLVEGAPGINGWGYPDTPKYRGILTKAGLPPTIAELNKLPNDTEYDRSLTQAKMMHALMAAKAAQYGDDLALERWNGKGANNVRGADASNHYRKVLETAALLKHPKNKEMMGTWDELSQRYAGENPQEMRQAPEQPLSWEQENLPTAFSNAVGAVRKAIPDISLKNVQDTVRNWTAPTTPVVNSNKKGGAVKLPTNYSNGNHKLI</sequence>
<name>A0A6J5N8U8_9CAUD</name>
<protein>
    <submittedName>
        <fullName evidence="1">Uncharacterized protein</fullName>
    </submittedName>
</protein>
<organism evidence="1">
    <name type="scientific">uncultured Caudovirales phage</name>
    <dbReference type="NCBI Taxonomy" id="2100421"/>
    <lineage>
        <taxon>Viruses</taxon>
        <taxon>Duplodnaviria</taxon>
        <taxon>Heunggongvirae</taxon>
        <taxon>Uroviricota</taxon>
        <taxon>Caudoviricetes</taxon>
        <taxon>Peduoviridae</taxon>
        <taxon>Maltschvirus</taxon>
        <taxon>Maltschvirus maltsch</taxon>
    </lineage>
</organism>